<evidence type="ECO:0000256" key="3">
    <source>
        <dbReference type="ARBA" id="ARBA00014376"/>
    </source>
</evidence>
<evidence type="ECO:0000256" key="1">
    <source>
        <dbReference type="ARBA" id="ARBA00004117"/>
    </source>
</evidence>
<feature type="region of interest" description="Disordered" evidence="7">
    <location>
        <begin position="58"/>
        <end position="78"/>
    </location>
</feature>
<comment type="subunit">
    <text evidence="6">The basal body constitutes a major portion of the flagellar organelle and consists of a number of rings mounted on a central rod.</text>
</comment>
<gene>
    <name evidence="8" type="ORF">WH96_14030</name>
</gene>
<dbReference type="GO" id="GO:0071973">
    <property type="term" value="P:bacterial-type flagellum-dependent cell motility"/>
    <property type="evidence" value="ECO:0007669"/>
    <property type="project" value="InterPro"/>
</dbReference>
<keyword evidence="4 6" id="KW-0975">Bacterial flagellum</keyword>
<evidence type="ECO:0000256" key="2">
    <source>
        <dbReference type="ARBA" id="ARBA00009677"/>
    </source>
</evidence>
<comment type="function">
    <text evidence="5 6">Structural component of flagellum, the bacterial motility apparatus. Part of the rod structure of flagellar basal body.</text>
</comment>
<evidence type="ECO:0000256" key="7">
    <source>
        <dbReference type="SAM" id="MobiDB-lite"/>
    </source>
</evidence>
<keyword evidence="9" id="KW-1185">Reference proteome</keyword>
<comment type="subcellular location">
    <subcellularLocation>
        <location evidence="1 6">Bacterial flagellum basal body</location>
    </subcellularLocation>
</comment>
<protein>
    <recommendedName>
        <fullName evidence="3 6">Flagellar basal body rod protein FlgB</fullName>
    </recommendedName>
</protein>
<dbReference type="EMBL" id="LAQL01000008">
    <property type="protein sequence ID" value="KLN60288.1"/>
    <property type="molecule type" value="Genomic_DNA"/>
</dbReference>
<evidence type="ECO:0000313" key="9">
    <source>
        <dbReference type="Proteomes" id="UP000035444"/>
    </source>
</evidence>
<evidence type="ECO:0000313" key="8">
    <source>
        <dbReference type="EMBL" id="KLN60288.1"/>
    </source>
</evidence>
<evidence type="ECO:0000256" key="4">
    <source>
        <dbReference type="ARBA" id="ARBA00023143"/>
    </source>
</evidence>
<proteinExistence type="inferred from homology"/>
<dbReference type="GO" id="GO:0030694">
    <property type="term" value="C:bacterial-type flagellum basal body, rod"/>
    <property type="evidence" value="ECO:0007669"/>
    <property type="project" value="InterPro"/>
</dbReference>
<evidence type="ECO:0000256" key="5">
    <source>
        <dbReference type="ARBA" id="ARBA00024934"/>
    </source>
</evidence>
<dbReference type="InterPro" id="IPR006300">
    <property type="entry name" value="FlgB"/>
</dbReference>
<dbReference type="AlphaFoldDB" id="A0A0H2MD35"/>
<dbReference type="PATRIC" id="fig|1489064.4.peg.4151"/>
<organism evidence="8 9">
    <name type="scientific">Kiloniella spongiae</name>
    <dbReference type="NCBI Taxonomy" id="1489064"/>
    <lineage>
        <taxon>Bacteria</taxon>
        <taxon>Pseudomonadati</taxon>
        <taxon>Pseudomonadota</taxon>
        <taxon>Alphaproteobacteria</taxon>
        <taxon>Rhodospirillales</taxon>
        <taxon>Kiloniellaceae</taxon>
        <taxon>Kiloniella</taxon>
    </lineage>
</organism>
<accession>A0A0H2MD35</accession>
<comment type="similarity">
    <text evidence="2 6">Belongs to the flagella basal body rod proteins family.</text>
</comment>
<sequence>MALADKLKITDVLARKMDWLTQRQAVISKNIANSDTLNYVPLDLKDNHFKSLVSRSAPVMAQRSSHEGHLSSNPLKGDQARANKAKDVYETAPAGNAVILEEQMIKMSQTQLDYQGMVRLYKKHQDMFKMALKGP</sequence>
<comment type="caution">
    <text evidence="8">The sequence shown here is derived from an EMBL/GenBank/DDBJ whole genome shotgun (WGS) entry which is preliminary data.</text>
</comment>
<evidence type="ECO:0000256" key="6">
    <source>
        <dbReference type="PIRNR" id="PIRNR002889"/>
    </source>
</evidence>
<dbReference type="PIRSF" id="PIRSF002889">
    <property type="entry name" value="Rod_FlgB"/>
    <property type="match status" value="1"/>
</dbReference>
<name>A0A0H2MD35_9PROT</name>
<dbReference type="Proteomes" id="UP000035444">
    <property type="component" value="Unassembled WGS sequence"/>
</dbReference>
<dbReference type="STRING" id="1489064.WH96_14030"/>
<reference evidence="8 9" key="1">
    <citation type="submission" date="2015-03" db="EMBL/GenBank/DDBJ databases">
        <title>Genome Sequence of Kiloniella spongiae MEBiC09566, isolated from a marine sponge.</title>
        <authorList>
            <person name="Shao Z."/>
            <person name="Wang L."/>
            <person name="Li X."/>
        </authorList>
    </citation>
    <scope>NUCLEOTIDE SEQUENCE [LARGE SCALE GENOMIC DNA]</scope>
    <source>
        <strain evidence="8 9">MEBiC09566</strain>
    </source>
</reference>